<evidence type="ECO:0000256" key="1">
    <source>
        <dbReference type="ARBA" id="ARBA00005820"/>
    </source>
</evidence>
<dbReference type="Gene3D" id="1.10.10.10">
    <property type="entry name" value="Winged helix-like DNA-binding domain superfamily/Winged helix DNA-binding domain"/>
    <property type="match status" value="1"/>
</dbReference>
<comment type="similarity">
    <text evidence="1">Belongs to the AfsR/DnrI/RedD regulatory family.</text>
</comment>
<reference evidence="10" key="1">
    <citation type="journal article" date="2019" name="Int. J. Syst. Evol. Microbiol.">
        <title>The Global Catalogue of Microorganisms (GCM) 10K type strain sequencing project: providing services to taxonomists for standard genome sequencing and annotation.</title>
        <authorList>
            <consortium name="The Broad Institute Genomics Platform"/>
            <consortium name="The Broad Institute Genome Sequencing Center for Infectious Disease"/>
            <person name="Wu L."/>
            <person name="Ma J."/>
        </authorList>
    </citation>
    <scope>NUCLEOTIDE SEQUENCE [LARGE SCALE GENOMIC DNA]</scope>
    <source>
        <strain evidence="10">CCUG 42001</strain>
    </source>
</reference>
<evidence type="ECO:0000313" key="10">
    <source>
        <dbReference type="Proteomes" id="UP001596267"/>
    </source>
</evidence>
<dbReference type="SMART" id="SM00862">
    <property type="entry name" value="Trans_reg_C"/>
    <property type="match status" value="1"/>
</dbReference>
<keyword evidence="2 7" id="KW-0597">Phosphoprotein</keyword>
<keyword evidence="4" id="KW-0805">Transcription regulation</keyword>
<dbReference type="Pfam" id="PF00072">
    <property type="entry name" value="Response_reg"/>
    <property type="match status" value="1"/>
</dbReference>
<evidence type="ECO:0000256" key="5">
    <source>
        <dbReference type="ARBA" id="ARBA00023125"/>
    </source>
</evidence>
<dbReference type="EMBL" id="JBHSTQ010000005">
    <property type="protein sequence ID" value="MFC6386225.1"/>
    <property type="molecule type" value="Genomic_DNA"/>
</dbReference>
<dbReference type="InterPro" id="IPR011990">
    <property type="entry name" value="TPR-like_helical_dom_sf"/>
</dbReference>
<evidence type="ECO:0000313" key="9">
    <source>
        <dbReference type="EMBL" id="MFC6386225.1"/>
    </source>
</evidence>
<keyword evidence="10" id="KW-1185">Reference proteome</keyword>
<dbReference type="InterPro" id="IPR016032">
    <property type="entry name" value="Sig_transdc_resp-reg_C-effctor"/>
</dbReference>
<keyword evidence="6" id="KW-0804">Transcription</keyword>
<dbReference type="Gene3D" id="1.25.40.10">
    <property type="entry name" value="Tetratricopeptide repeat domain"/>
    <property type="match status" value="1"/>
</dbReference>
<name>A0ABW1WGN5_9BACL</name>
<dbReference type="PROSITE" id="PS50110">
    <property type="entry name" value="RESPONSE_REGULATORY"/>
    <property type="match status" value="1"/>
</dbReference>
<dbReference type="InterPro" id="IPR011006">
    <property type="entry name" value="CheY-like_superfamily"/>
</dbReference>
<keyword evidence="5" id="KW-0238">DNA-binding</keyword>
<comment type="caution">
    <text evidence="9">The sequence shown here is derived from an EMBL/GenBank/DDBJ whole genome shotgun (WGS) entry which is preliminary data.</text>
</comment>
<dbReference type="InterPro" id="IPR036388">
    <property type="entry name" value="WH-like_DNA-bd_sf"/>
</dbReference>
<organism evidence="9 10">
    <name type="scientific">Sporolactobacillus kofuensis</name>
    <dbReference type="NCBI Taxonomy" id="269672"/>
    <lineage>
        <taxon>Bacteria</taxon>
        <taxon>Bacillati</taxon>
        <taxon>Bacillota</taxon>
        <taxon>Bacilli</taxon>
        <taxon>Bacillales</taxon>
        <taxon>Sporolactobacillaceae</taxon>
        <taxon>Sporolactobacillus</taxon>
    </lineage>
</organism>
<dbReference type="RefSeq" id="WP_253053580.1">
    <property type="nucleotide sequence ID" value="NZ_JAMXWN010000004.1"/>
</dbReference>
<dbReference type="InterPro" id="IPR005158">
    <property type="entry name" value="BTAD"/>
</dbReference>
<dbReference type="SUPFAM" id="SSF48452">
    <property type="entry name" value="TPR-like"/>
    <property type="match status" value="1"/>
</dbReference>
<dbReference type="SMART" id="SM00448">
    <property type="entry name" value="REC"/>
    <property type="match status" value="1"/>
</dbReference>
<evidence type="ECO:0000256" key="6">
    <source>
        <dbReference type="ARBA" id="ARBA00023163"/>
    </source>
</evidence>
<dbReference type="SMART" id="SM01043">
    <property type="entry name" value="BTAD"/>
    <property type="match status" value="1"/>
</dbReference>
<evidence type="ECO:0000256" key="3">
    <source>
        <dbReference type="ARBA" id="ARBA00023012"/>
    </source>
</evidence>
<dbReference type="PANTHER" id="PTHR48111:SF1">
    <property type="entry name" value="TWO-COMPONENT RESPONSE REGULATOR ORR33"/>
    <property type="match status" value="1"/>
</dbReference>
<dbReference type="Proteomes" id="UP001596267">
    <property type="component" value="Unassembled WGS sequence"/>
</dbReference>
<sequence length="377" mass="43210">MLRVLLIDDESDALDLLEILLGQIGDVDVVDRYSDAVQALEAINSLHPDAVFMDIEMPKIKGTELARKIRAADKKIMIVFTTAYSEYAVEAFEIQSRDYLLKPFSLERLSKCVSLLRDSLKEGQSATAQVKEFSIQCMGGFDIYLPGNQPLAWKTKKEKEVCAFLIHHSKEPVDSDFIIASIWPEHDLTKAKSYLYTCLSYLRKDLSENHIPAQINKIGKGFLFEGLNLENDVEHLERQLKDVLTKDVADPDVYHHLKQQYRGAYMEGCDYSWAHVRKTGLEERYIQVLRKLCTSFQETLSLENEEDCLKSLVTLLPDSEQDGRALIHFYLKSGKRREAFQVYQRLSDYVQEHIGASLEPETVELYEQMAAGVRRGE</sequence>
<feature type="domain" description="Response regulatory" evidence="8">
    <location>
        <begin position="3"/>
        <end position="117"/>
    </location>
</feature>
<dbReference type="SUPFAM" id="SSF46894">
    <property type="entry name" value="C-terminal effector domain of the bipartite response regulators"/>
    <property type="match status" value="1"/>
</dbReference>
<dbReference type="InterPro" id="IPR001867">
    <property type="entry name" value="OmpR/PhoB-type_DNA-bd"/>
</dbReference>
<gene>
    <name evidence="9" type="ORF">ACFP7A_06410</name>
</gene>
<evidence type="ECO:0000256" key="2">
    <source>
        <dbReference type="ARBA" id="ARBA00022553"/>
    </source>
</evidence>
<protein>
    <submittedName>
        <fullName evidence="9">Response regulator</fullName>
    </submittedName>
</protein>
<dbReference type="InterPro" id="IPR001789">
    <property type="entry name" value="Sig_transdc_resp-reg_receiver"/>
</dbReference>
<evidence type="ECO:0000256" key="4">
    <source>
        <dbReference type="ARBA" id="ARBA00023015"/>
    </source>
</evidence>
<accession>A0ABW1WGN5</accession>
<keyword evidence="3" id="KW-0902">Two-component regulatory system</keyword>
<dbReference type="Gene3D" id="3.40.50.2300">
    <property type="match status" value="1"/>
</dbReference>
<dbReference type="Pfam" id="PF00486">
    <property type="entry name" value="Trans_reg_C"/>
    <property type="match status" value="1"/>
</dbReference>
<feature type="modified residue" description="4-aspartylphosphate" evidence="7">
    <location>
        <position position="54"/>
    </location>
</feature>
<dbReference type="InterPro" id="IPR039420">
    <property type="entry name" value="WalR-like"/>
</dbReference>
<dbReference type="SUPFAM" id="SSF52172">
    <property type="entry name" value="CheY-like"/>
    <property type="match status" value="1"/>
</dbReference>
<evidence type="ECO:0000259" key="8">
    <source>
        <dbReference type="PROSITE" id="PS50110"/>
    </source>
</evidence>
<dbReference type="PANTHER" id="PTHR48111">
    <property type="entry name" value="REGULATOR OF RPOS"/>
    <property type="match status" value="1"/>
</dbReference>
<evidence type="ECO:0000256" key="7">
    <source>
        <dbReference type="PROSITE-ProRule" id="PRU00169"/>
    </source>
</evidence>
<proteinExistence type="inferred from homology"/>
<dbReference type="Pfam" id="PF03704">
    <property type="entry name" value="BTAD"/>
    <property type="match status" value="1"/>
</dbReference>